<dbReference type="GO" id="GO:0006508">
    <property type="term" value="P:proteolysis"/>
    <property type="evidence" value="ECO:0007669"/>
    <property type="project" value="UniProtKB-KW"/>
</dbReference>
<dbReference type="PATRIC" id="fig|380.5.peg.5120"/>
<dbReference type="GO" id="GO:0008237">
    <property type="term" value="F:metallopeptidase activity"/>
    <property type="evidence" value="ECO:0007669"/>
    <property type="project" value="UniProtKB-KW"/>
</dbReference>
<dbReference type="InterPro" id="IPR012656">
    <property type="entry name" value="CHP02421_QEGLA"/>
</dbReference>
<accession>G9AG46</accession>
<evidence type="ECO:0000256" key="3">
    <source>
        <dbReference type="ARBA" id="ARBA00022801"/>
    </source>
</evidence>
<evidence type="ECO:0000256" key="2">
    <source>
        <dbReference type="ARBA" id="ARBA00022670"/>
    </source>
</evidence>
<keyword evidence="4" id="KW-0482">Metalloprotease</keyword>
<evidence type="ECO:0000313" key="6">
    <source>
        <dbReference type="EMBL" id="CCF00028.1"/>
    </source>
</evidence>
<protein>
    <recommendedName>
        <fullName evidence="8">Flavohemoglobin expression-modulating QEGLA motif protein</fullName>
    </recommendedName>
</protein>
<name>G9AG46_SINF1</name>
<sequence>MDRRTIRRDAARAEATARFDAAGDRRRSRVGTMKPASAPVTAARDHPDWLVEVLEAIESGKPVRKDLPSGGRLHIDRSLPFLCVHISSGGSAPVAREITQANASYLLAPDGPTAELIVAAVGALLERRFGAFMVLDMGELASDALLTDQAPFLPPFTIEVTAEKARPLRAAVRAFVAAIEAIQVKFRTPRVEVHSWPEDGRTAAGALDIPFPLMRVRFAPVYCQQTSGKIYPELRERLIATIFDAGLHAFAAFANSTESLTAPTHRALGRKAFVDAVVRTDRCIDEVASTFDFLLAVTPINAEAAWNEFAASGFERAPRFLYRPLTLQVEAAKRKLFSIPFEHLEDPVLYQLYREKQQELDLQLSILSARETAKFIEFGRALYGPVEAGLLRAASSVLGHCGTAEARAAASTIHDRADCYFVERRAHEMIAEYARRCSDFEAHVEVRDDLPSGLLVSGRRLLIARSTLMPVDRVEAILSHEIGVHLLTYFNGSAQGLRLFRSGLAGYEGMQEGLAVFAEFLVGGMTGERLRLIAARVIACAAMLDGAALPESYRFLVAEHGLPEADAFNVVLRVYRGGGLVKDAIYLRGLLHLLDHLADGGALEPFWMGKIAAAHFGVMQELSARGLLGGPAVRPMFLDHPLAPTRLDRARSGMSPLDLLDN</sequence>
<dbReference type="Proteomes" id="UP000007735">
    <property type="component" value="Plasmid pSfHH103e"/>
</dbReference>
<dbReference type="PANTHER" id="PTHR31817:SF0">
    <property type="entry name" value="CHROMOSOME UNDETERMINED SCAFFOLD_67, WHOLE GENOME SHOTGUN SEQUENCE"/>
    <property type="match status" value="1"/>
</dbReference>
<keyword evidence="6" id="KW-0614">Plasmid</keyword>
<evidence type="ECO:0000256" key="4">
    <source>
        <dbReference type="ARBA" id="ARBA00023049"/>
    </source>
</evidence>
<evidence type="ECO:0000256" key="1">
    <source>
        <dbReference type="ARBA" id="ARBA00001947"/>
    </source>
</evidence>
<dbReference type="EMBL" id="HE616899">
    <property type="protein sequence ID" value="CCF00028.1"/>
    <property type="molecule type" value="Genomic_DNA"/>
</dbReference>
<comment type="cofactor">
    <cofactor evidence="1">
        <name>Zn(2+)</name>
        <dbReference type="ChEBI" id="CHEBI:29105"/>
    </cofactor>
</comment>
<dbReference type="NCBIfam" id="TIGR02421">
    <property type="entry name" value="QEGLA"/>
    <property type="match status" value="1"/>
</dbReference>
<gene>
    <name evidence="6" type="ordered locus">SFHH103_05564</name>
</gene>
<feature type="region of interest" description="Disordered" evidence="5">
    <location>
        <begin position="20"/>
        <end position="41"/>
    </location>
</feature>
<dbReference type="PANTHER" id="PTHR31817">
    <property type="match status" value="1"/>
</dbReference>
<dbReference type="KEGG" id="sfh:SFHH103_05564"/>
<dbReference type="AlphaFoldDB" id="G9AG46"/>
<dbReference type="HOGENOM" id="CLU_026435_0_0_5"/>
<organism evidence="6 7">
    <name type="scientific">Sinorhizobium fredii (strain HH103)</name>
    <dbReference type="NCBI Taxonomy" id="1117943"/>
    <lineage>
        <taxon>Bacteria</taxon>
        <taxon>Pseudomonadati</taxon>
        <taxon>Pseudomonadota</taxon>
        <taxon>Alphaproteobacteria</taxon>
        <taxon>Hyphomicrobiales</taxon>
        <taxon>Rhizobiaceae</taxon>
        <taxon>Sinorhizobium/Ensifer group</taxon>
        <taxon>Sinorhizobium</taxon>
    </lineage>
</organism>
<dbReference type="SMART" id="SM01154">
    <property type="entry name" value="DUF1704"/>
    <property type="match status" value="1"/>
</dbReference>
<evidence type="ECO:0000313" key="7">
    <source>
        <dbReference type="Proteomes" id="UP000007735"/>
    </source>
</evidence>
<reference evidence="6 7" key="1">
    <citation type="journal article" date="2012" name="J. Bacteriol.">
        <title>Genome sequence of the soybean symbiont Sinorhizobium fredii HH103.</title>
        <authorList>
            <person name="Weidner S."/>
            <person name="Becker A."/>
            <person name="Bonilla I."/>
            <person name="Jaenicke S."/>
            <person name="Lloret J."/>
            <person name="Margaret I."/>
            <person name="Puhler A."/>
            <person name="Ruiz-Sainz J.E."/>
            <person name="Schneiker-Bekel S."/>
            <person name="Szczepanowski R."/>
            <person name="Vinardell J.M."/>
            <person name="Zehner S."/>
            <person name="Gottfert M."/>
        </authorList>
    </citation>
    <scope>NUCLEOTIDE SEQUENCE [LARGE SCALE GENOMIC DNA]</scope>
    <source>
        <strain evidence="6 7">HH103</strain>
        <plasmid evidence="7">pSfHH103e</plasmid>
    </source>
</reference>
<evidence type="ECO:0008006" key="8">
    <source>
        <dbReference type="Google" id="ProtNLM"/>
    </source>
</evidence>
<keyword evidence="3" id="KW-0378">Hydrolase</keyword>
<proteinExistence type="predicted"/>
<dbReference type="InterPro" id="IPR012548">
    <property type="entry name" value="MATCAP"/>
</dbReference>
<evidence type="ECO:0000256" key="5">
    <source>
        <dbReference type="SAM" id="MobiDB-lite"/>
    </source>
</evidence>
<geneLocation type="plasmid" evidence="6 7">
    <name>pSfHH103e</name>
</geneLocation>
<dbReference type="Pfam" id="PF08014">
    <property type="entry name" value="MATCAP"/>
    <property type="match status" value="1"/>
</dbReference>
<keyword evidence="2" id="KW-0645">Protease</keyword>
<dbReference type="GO" id="GO:0080164">
    <property type="term" value="P:regulation of nitric oxide metabolic process"/>
    <property type="evidence" value="ECO:0007669"/>
    <property type="project" value="TreeGrafter"/>
</dbReference>